<gene>
    <name evidence="10" type="ORF">OLEA9_A037585</name>
</gene>
<keyword evidence="11" id="KW-1185">Reference proteome</keyword>
<evidence type="ECO:0000256" key="7">
    <source>
        <dbReference type="ARBA" id="ARBA00023136"/>
    </source>
</evidence>
<comment type="similarity">
    <text evidence="2 8">Belongs to the Casparian strip membrane proteins (CASP) family.</text>
</comment>
<evidence type="ECO:0000256" key="8">
    <source>
        <dbReference type="RuleBase" id="RU361233"/>
    </source>
</evidence>
<evidence type="ECO:0000256" key="6">
    <source>
        <dbReference type="ARBA" id="ARBA00022989"/>
    </source>
</evidence>
<dbReference type="GO" id="GO:0005886">
    <property type="term" value="C:plasma membrane"/>
    <property type="evidence" value="ECO:0007669"/>
    <property type="project" value="UniProtKB-SubCell"/>
</dbReference>
<dbReference type="PANTHER" id="PTHR36488:SF8">
    <property type="entry name" value="CASP-LIKE PROTEIN 1U1"/>
    <property type="match status" value="1"/>
</dbReference>
<dbReference type="NCBIfam" id="TIGR01569">
    <property type="entry name" value="A_tha_TIGR01569"/>
    <property type="match status" value="1"/>
</dbReference>
<dbReference type="Pfam" id="PF04535">
    <property type="entry name" value="CASP_dom"/>
    <property type="match status" value="1"/>
</dbReference>
<evidence type="ECO:0000256" key="1">
    <source>
        <dbReference type="ARBA" id="ARBA00004651"/>
    </source>
</evidence>
<evidence type="ECO:0000313" key="10">
    <source>
        <dbReference type="EMBL" id="CAA2994684.1"/>
    </source>
</evidence>
<sequence length="188" mass="20786">MDTEMPKQEISFIWPPKMATKSSKTFFVAQMSLRMVVVAFTLAGAITMVTSEQSVTIFGIVMQARYTYSSAFRFKVIADSVVCAISLLSVLLVYSFSHRKSNTNNYFFLLCHDMVNMIVLISGCAASTAIGSVGKYGQSQTGWIKICDRVDKFCDRILVSIALSYLASISLFVLTIMGAYKLKSLAVE</sequence>
<dbReference type="Gramene" id="OE9A037585T1">
    <property type="protein sequence ID" value="OE9A037585C1"/>
    <property type="gene ID" value="OE9A037585"/>
</dbReference>
<keyword evidence="7 8" id="KW-0472">Membrane</keyword>
<feature type="transmembrane region" description="Helical" evidence="8">
    <location>
        <begin position="31"/>
        <end position="51"/>
    </location>
</feature>
<accession>A0A8S0SNX5</accession>
<feature type="transmembrane region" description="Helical" evidence="8">
    <location>
        <begin position="157"/>
        <end position="180"/>
    </location>
</feature>
<dbReference type="Proteomes" id="UP000594638">
    <property type="component" value="Unassembled WGS sequence"/>
</dbReference>
<proteinExistence type="inferred from homology"/>
<keyword evidence="5 8" id="KW-0812">Transmembrane</keyword>
<feature type="transmembrane region" description="Helical" evidence="8">
    <location>
        <begin position="114"/>
        <end position="136"/>
    </location>
</feature>
<evidence type="ECO:0000256" key="5">
    <source>
        <dbReference type="ARBA" id="ARBA00022692"/>
    </source>
</evidence>
<keyword evidence="6 8" id="KW-1133">Transmembrane helix</keyword>
<dbReference type="InterPro" id="IPR006459">
    <property type="entry name" value="CASP/CASPL"/>
</dbReference>
<name>A0A8S0SNX5_OLEEU</name>
<dbReference type="EMBL" id="CACTIH010005478">
    <property type="protein sequence ID" value="CAA2994684.1"/>
    <property type="molecule type" value="Genomic_DNA"/>
</dbReference>
<dbReference type="AlphaFoldDB" id="A0A8S0SNX5"/>
<comment type="subcellular location">
    <subcellularLocation>
        <location evidence="1 8">Cell membrane</location>
        <topology evidence="1 8">Multi-pass membrane protein</topology>
    </subcellularLocation>
</comment>
<dbReference type="PANTHER" id="PTHR36488">
    <property type="entry name" value="CASP-LIKE PROTEIN 1U1"/>
    <property type="match status" value="1"/>
</dbReference>
<evidence type="ECO:0000256" key="4">
    <source>
        <dbReference type="ARBA" id="ARBA00022475"/>
    </source>
</evidence>
<dbReference type="InterPro" id="IPR006702">
    <property type="entry name" value="CASP_dom"/>
</dbReference>
<dbReference type="OrthoDB" id="992805at2759"/>
<comment type="caution">
    <text evidence="10">The sequence shown here is derived from an EMBL/GenBank/DDBJ whole genome shotgun (WGS) entry which is preliminary data.</text>
</comment>
<organism evidence="10 11">
    <name type="scientific">Olea europaea subsp. europaea</name>
    <dbReference type="NCBI Taxonomy" id="158383"/>
    <lineage>
        <taxon>Eukaryota</taxon>
        <taxon>Viridiplantae</taxon>
        <taxon>Streptophyta</taxon>
        <taxon>Embryophyta</taxon>
        <taxon>Tracheophyta</taxon>
        <taxon>Spermatophyta</taxon>
        <taxon>Magnoliopsida</taxon>
        <taxon>eudicotyledons</taxon>
        <taxon>Gunneridae</taxon>
        <taxon>Pentapetalae</taxon>
        <taxon>asterids</taxon>
        <taxon>lamiids</taxon>
        <taxon>Lamiales</taxon>
        <taxon>Oleaceae</taxon>
        <taxon>Oleeae</taxon>
        <taxon>Olea</taxon>
    </lineage>
</organism>
<evidence type="ECO:0000259" key="9">
    <source>
        <dbReference type="Pfam" id="PF04535"/>
    </source>
</evidence>
<reference evidence="10 11" key="1">
    <citation type="submission" date="2019-12" db="EMBL/GenBank/DDBJ databases">
        <authorList>
            <person name="Alioto T."/>
            <person name="Alioto T."/>
            <person name="Gomez Garrido J."/>
        </authorList>
    </citation>
    <scope>NUCLEOTIDE SEQUENCE [LARGE SCALE GENOMIC DNA]</scope>
</reference>
<dbReference type="InterPro" id="IPR044173">
    <property type="entry name" value="CASPL"/>
</dbReference>
<feature type="domain" description="Casparian strip membrane protein" evidence="9">
    <location>
        <begin position="26"/>
        <end position="169"/>
    </location>
</feature>
<evidence type="ECO:0000256" key="2">
    <source>
        <dbReference type="ARBA" id="ARBA00007651"/>
    </source>
</evidence>
<evidence type="ECO:0000313" key="11">
    <source>
        <dbReference type="Proteomes" id="UP000594638"/>
    </source>
</evidence>
<feature type="transmembrane region" description="Helical" evidence="8">
    <location>
        <begin position="72"/>
        <end position="94"/>
    </location>
</feature>
<keyword evidence="4 8" id="KW-1003">Cell membrane</keyword>
<evidence type="ECO:0000256" key="3">
    <source>
        <dbReference type="ARBA" id="ARBA00011489"/>
    </source>
</evidence>
<comment type="subunit">
    <text evidence="3 8">Homodimer and heterodimers.</text>
</comment>
<protein>
    <recommendedName>
        <fullName evidence="8">CASP-like protein</fullName>
    </recommendedName>
</protein>